<protein>
    <submittedName>
        <fullName evidence="1">Uncharacterized protein</fullName>
    </submittedName>
</protein>
<dbReference type="AlphaFoldDB" id="A0A2M8WNB4"/>
<dbReference type="RefSeq" id="WP_100367234.1">
    <property type="nucleotide sequence ID" value="NZ_PGTY01000001.1"/>
</dbReference>
<sequence>MPDLPAFEQIAGLDGVYSTSNGKLRCVAIRLNSGGLCLYSPVLGLGQTARNSLDHLGSVEVLPAPNQYHNKGLAQYHAAFPQAALVAPADVCARLKKVTGLTFDPLQTVGLELPEPARLVFPEGLKTGEVWIAVGAALIVVDAFAGAGAPELLKTFPRYGVGNASVYTTWVQRFLTQQSPNMLVPCHGSIVRDDALSDQLVALLRQIS</sequence>
<comment type="caution">
    <text evidence="1">The sequence shown here is derived from an EMBL/GenBank/DDBJ whole genome shotgun (WGS) entry which is preliminary data.</text>
</comment>
<evidence type="ECO:0000313" key="1">
    <source>
        <dbReference type="EMBL" id="PJI92414.1"/>
    </source>
</evidence>
<gene>
    <name evidence="1" type="ORF">BC777_1263</name>
</gene>
<reference evidence="1 2" key="1">
    <citation type="submission" date="2017-11" db="EMBL/GenBank/DDBJ databases">
        <title>Genomic Encyclopedia of Archaeal and Bacterial Type Strains, Phase II (KMG-II): From Individual Species to Whole Genera.</title>
        <authorList>
            <person name="Goeker M."/>
        </authorList>
    </citation>
    <scope>NUCLEOTIDE SEQUENCE [LARGE SCALE GENOMIC DNA]</scope>
    <source>
        <strain evidence="1 2">DSM 29128</strain>
    </source>
</reference>
<organism evidence="1 2">
    <name type="scientific">Yoonia maricola</name>
    <dbReference type="NCBI Taxonomy" id="420999"/>
    <lineage>
        <taxon>Bacteria</taxon>
        <taxon>Pseudomonadati</taxon>
        <taxon>Pseudomonadota</taxon>
        <taxon>Alphaproteobacteria</taxon>
        <taxon>Rhodobacterales</taxon>
        <taxon>Paracoccaceae</taxon>
        <taxon>Yoonia</taxon>
    </lineage>
</organism>
<evidence type="ECO:0000313" key="2">
    <source>
        <dbReference type="Proteomes" id="UP000228531"/>
    </source>
</evidence>
<dbReference type="EMBL" id="PGTY01000001">
    <property type="protein sequence ID" value="PJI92414.1"/>
    <property type="molecule type" value="Genomic_DNA"/>
</dbReference>
<name>A0A2M8WNB4_9RHOB</name>
<dbReference type="OrthoDB" id="450111at2"/>
<accession>A0A2M8WNB4</accession>
<keyword evidence="2" id="KW-1185">Reference proteome</keyword>
<proteinExistence type="predicted"/>
<dbReference type="Proteomes" id="UP000228531">
    <property type="component" value="Unassembled WGS sequence"/>
</dbReference>